<dbReference type="Gene3D" id="2.60.40.10">
    <property type="entry name" value="Immunoglobulins"/>
    <property type="match status" value="1"/>
</dbReference>
<feature type="domain" description="Inositol polyphosphate-related phosphatase" evidence="1">
    <location>
        <begin position="62"/>
        <end position="346"/>
    </location>
</feature>
<dbReference type="FunFam" id="3.60.10.10:FF:000139">
    <property type="entry name" value="Type II inositol-1-1,4,5-trisphosphate 5-phosphatase rlated, putative"/>
    <property type="match status" value="1"/>
</dbReference>
<protein>
    <submittedName>
        <fullName evidence="2">Inositol polyphosphate 5-phosphatase putative</fullName>
    </submittedName>
</protein>
<dbReference type="GO" id="GO:0004439">
    <property type="term" value="F:phosphatidylinositol-4,5-bisphosphate 5-phosphatase activity"/>
    <property type="evidence" value="ECO:0007669"/>
    <property type="project" value="TreeGrafter"/>
</dbReference>
<dbReference type="VEuPathDB" id="AmoebaDB:EHI8A_128170"/>
<dbReference type="GO" id="GO:0046856">
    <property type="term" value="P:phosphatidylinositol dephosphorylation"/>
    <property type="evidence" value="ECO:0007669"/>
    <property type="project" value="InterPro"/>
</dbReference>
<dbReference type="VEuPathDB" id="AmoebaDB:EHI5A_073400"/>
<evidence type="ECO:0000259" key="1">
    <source>
        <dbReference type="SMART" id="SM00128"/>
    </source>
</evidence>
<dbReference type="Proteomes" id="UP000078387">
    <property type="component" value="Unassembled WGS sequence"/>
</dbReference>
<dbReference type="PANTHER" id="PTHR11200">
    <property type="entry name" value="INOSITOL 5-PHOSPHATASE"/>
    <property type="match status" value="1"/>
</dbReference>
<dbReference type="AlphaFoldDB" id="A0A5K1V3I8"/>
<dbReference type="VEuPathDB" id="AmoebaDB:EHI_079220"/>
<dbReference type="SMART" id="SM00128">
    <property type="entry name" value="IPPc"/>
    <property type="match status" value="1"/>
</dbReference>
<dbReference type="VEuPathDB" id="AmoebaDB:KM1_199690"/>
<dbReference type="OMA" id="NIHLMRK"/>
<dbReference type="EMBL" id="BDEQ01000001">
    <property type="protein sequence ID" value="GAT97595.1"/>
    <property type="molecule type" value="Genomic_DNA"/>
</dbReference>
<dbReference type="InterPro" id="IPR046985">
    <property type="entry name" value="IP5"/>
</dbReference>
<dbReference type="SUPFAM" id="SSF56219">
    <property type="entry name" value="DNase I-like"/>
    <property type="match status" value="1"/>
</dbReference>
<evidence type="ECO:0000313" key="3">
    <source>
        <dbReference type="Proteomes" id="UP000078387"/>
    </source>
</evidence>
<comment type="caution">
    <text evidence="2">The sequence shown here is derived from an EMBL/GenBank/DDBJ whole genome shotgun (WGS) entry which is preliminary data.</text>
</comment>
<dbReference type="FunFam" id="2.60.40.10:FF:002719">
    <property type="entry name" value="Type II inositol-1-1,4,5-trisphosphate 5-phosphatase rlated, putative"/>
    <property type="match status" value="1"/>
</dbReference>
<organism evidence="2 3">
    <name type="scientific">Entamoeba histolytica</name>
    <dbReference type="NCBI Taxonomy" id="5759"/>
    <lineage>
        <taxon>Eukaryota</taxon>
        <taxon>Amoebozoa</taxon>
        <taxon>Evosea</taxon>
        <taxon>Archamoebae</taxon>
        <taxon>Mastigamoebida</taxon>
        <taxon>Entamoebidae</taxon>
        <taxon>Entamoeba</taxon>
    </lineage>
</organism>
<dbReference type="InterPro" id="IPR000300">
    <property type="entry name" value="IPPc"/>
</dbReference>
<dbReference type="GO" id="GO:0004445">
    <property type="term" value="F:inositol-polyphosphate 5-phosphatase activity"/>
    <property type="evidence" value="ECO:0007669"/>
    <property type="project" value="TreeGrafter"/>
</dbReference>
<dbReference type="Pfam" id="PF22669">
    <property type="entry name" value="Exo_endo_phos2"/>
    <property type="match status" value="1"/>
</dbReference>
<name>A0A5K1V3I8_ENTHI</name>
<evidence type="ECO:0000313" key="2">
    <source>
        <dbReference type="EMBL" id="GAT97595.1"/>
    </source>
</evidence>
<proteinExistence type="predicted"/>
<gene>
    <name evidence="2" type="ORF">CL6EHI_079220</name>
</gene>
<dbReference type="GO" id="GO:0034485">
    <property type="term" value="F:phosphatidylinositol-3,4,5-trisphosphate 5-phosphatase activity"/>
    <property type="evidence" value="ECO:0007669"/>
    <property type="project" value="TreeGrafter"/>
</dbReference>
<sequence>MSFSLPSYVDPTKFELPIRVNPLRPDEIKKITENDYVQFYEQPEQWFNNKMKQRWFNYTEITQIKTTLITWNVAESNPSTVKLEDLFNDADLFVICLEEIDMSISGVMTFGQSELCLRWQSLIELSLPPKTYECIFSQQHGGLAMFIFIKQIMKNEINDISVSTVSLGTLGMANKGAIGVSCRIGVCRVLFVGAHFSANMGPDKCDECYTTARNQFQFPIPPKSHDYEIWLGDFNYRLNATEEQIKKYLNDPIQLITTDQLTNSVARSSAFGGFIEAPITFLPTYKFEKGTKNYDWKRLPAWCDRVMFRVYQAYQLSIHKYERLEICYSDHLPVRCIAIIKPRKINTSLLKNSWEEVLELSNYISNALVPTCELSTKKIQCGEIVPYKTIHSSIEITNTGRIPASFNIIYISTKKGEEINPIFIETNIIKGDIPIKQKINISISITMTAENIHLIRKIGNDFIMQIMIQDGGVFFVEIIFKISQTSFGLSPKQLLQHPDPFIISSSTTSIKKTLLPKEIVLFINALNKHKEDPKIFTTLPTIERFELYESVFHSVDSMEELDKYNICVLSEAFVLYIQAMGGIFTPTIFISEDKEVTDNIIEPENNVLVRVICSLCKDISKVSPLNLTLNEVLSYFSQALVNRKLEMNEFSEITNEIATYAQSVRSVEKEMVETN</sequence>
<dbReference type="InterPro" id="IPR036691">
    <property type="entry name" value="Endo/exonu/phosph_ase_sf"/>
</dbReference>
<dbReference type="InterPro" id="IPR013783">
    <property type="entry name" value="Ig-like_fold"/>
</dbReference>
<reference evidence="2 3" key="1">
    <citation type="submission" date="2016-05" db="EMBL/GenBank/DDBJ databases">
        <title>First whole genome sequencing of Entamoeba histolytica HM1:IMSS-clone-6.</title>
        <authorList>
            <person name="Mukherjee Avik.K."/>
            <person name="Izumyama S."/>
            <person name="Nakada-Tsukui K."/>
            <person name="Nozaki T."/>
        </authorList>
    </citation>
    <scope>NUCLEOTIDE SEQUENCE [LARGE SCALE GENOMIC DNA]</scope>
    <source>
        <strain evidence="2 3">HM1:IMSS clone 6</strain>
    </source>
</reference>
<accession>A0A5K1V3I8</accession>
<dbReference type="Gene3D" id="3.60.10.10">
    <property type="entry name" value="Endonuclease/exonuclease/phosphatase"/>
    <property type="match status" value="1"/>
</dbReference>
<dbReference type="PANTHER" id="PTHR11200:SF300">
    <property type="entry name" value="TYPE II INOSITOL 1,4,5-TRISPHOSPHATE 5-PHOSPHATASE"/>
    <property type="match status" value="1"/>
</dbReference>
<dbReference type="VEuPathDB" id="AmoebaDB:EHI7A_130100"/>